<dbReference type="EMBL" id="JAMQGM010000001">
    <property type="protein sequence ID" value="MCM2575845.1"/>
    <property type="molecule type" value="Genomic_DNA"/>
</dbReference>
<sequence>MAFLQGGSGGYELFLSRCRDLSVASVAAGWALMVFAISEDGWRYALLLLVVLPPIAAYLAIRGKREIHTGKAVAGFLIALASIPLSLWLATLESA</sequence>
<feature type="transmembrane region" description="Helical" evidence="1">
    <location>
        <begin position="21"/>
        <end position="38"/>
    </location>
</feature>
<comment type="caution">
    <text evidence="2">The sequence shown here is derived from an EMBL/GenBank/DDBJ whole genome shotgun (WGS) entry which is preliminary data.</text>
</comment>
<keyword evidence="1" id="KW-0812">Transmembrane</keyword>
<reference evidence="2" key="1">
    <citation type="journal article" date="2023" name="Int. J. Syst. Evol. Microbiol.">
        <title>Streptomyces meridianus sp. nov. isolated from brackish water of the Tagus estuary in Alcochete, Portugal.</title>
        <authorList>
            <person name="Santos J.D.N."/>
            <person name="Klimek D."/>
            <person name="Calusinska M."/>
            <person name="Lobo Da Cunha A."/>
            <person name="Catita J."/>
            <person name="Goncalves H."/>
            <person name="Gonzalez I."/>
            <person name="Reyes F."/>
            <person name="Lage O.M."/>
        </authorList>
    </citation>
    <scope>NUCLEOTIDE SEQUENCE</scope>
    <source>
        <strain evidence="2">MTZ3.1</strain>
    </source>
</reference>
<dbReference type="RefSeq" id="WP_251407600.1">
    <property type="nucleotide sequence ID" value="NZ_JAMQGM010000001.1"/>
</dbReference>
<dbReference type="Proteomes" id="UP001167160">
    <property type="component" value="Unassembled WGS sequence"/>
</dbReference>
<evidence type="ECO:0000313" key="2">
    <source>
        <dbReference type="EMBL" id="MCM2575845.1"/>
    </source>
</evidence>
<gene>
    <name evidence="2" type="ORF">M1E25_00485</name>
</gene>
<feature type="transmembrane region" description="Helical" evidence="1">
    <location>
        <begin position="73"/>
        <end position="91"/>
    </location>
</feature>
<feature type="transmembrane region" description="Helical" evidence="1">
    <location>
        <begin position="44"/>
        <end position="61"/>
    </location>
</feature>
<proteinExistence type="predicted"/>
<organism evidence="2 3">
    <name type="scientific">Streptomyces meridianus</name>
    <dbReference type="NCBI Taxonomy" id="2938945"/>
    <lineage>
        <taxon>Bacteria</taxon>
        <taxon>Bacillati</taxon>
        <taxon>Actinomycetota</taxon>
        <taxon>Actinomycetes</taxon>
        <taxon>Kitasatosporales</taxon>
        <taxon>Streptomycetaceae</taxon>
        <taxon>Streptomyces</taxon>
    </lineage>
</organism>
<keyword evidence="1" id="KW-1133">Transmembrane helix</keyword>
<accession>A0ABT0WZV1</accession>
<evidence type="ECO:0000313" key="3">
    <source>
        <dbReference type="Proteomes" id="UP001167160"/>
    </source>
</evidence>
<keyword evidence="1" id="KW-0472">Membrane</keyword>
<keyword evidence="3" id="KW-1185">Reference proteome</keyword>
<name>A0ABT0WZV1_9ACTN</name>
<evidence type="ECO:0000256" key="1">
    <source>
        <dbReference type="SAM" id="Phobius"/>
    </source>
</evidence>
<protein>
    <submittedName>
        <fullName evidence="2">Uncharacterized protein</fullName>
    </submittedName>
</protein>